<gene>
    <name evidence="1" type="ORF">Tci_025846</name>
</gene>
<reference evidence="1" key="1">
    <citation type="journal article" date="2019" name="Sci. Rep.">
        <title>Draft genome of Tanacetum cinerariifolium, the natural source of mosquito coil.</title>
        <authorList>
            <person name="Yamashiro T."/>
            <person name="Shiraishi A."/>
            <person name="Satake H."/>
            <person name="Nakayama K."/>
        </authorList>
    </citation>
    <scope>NUCLEOTIDE SEQUENCE</scope>
</reference>
<accession>A0A6L2KWL6</accession>
<name>A0A6L2KWL6_TANCI</name>
<dbReference type="AlphaFoldDB" id="A0A6L2KWL6"/>
<proteinExistence type="predicted"/>
<sequence length="123" mass="14498">MEKAQTESSLVKPNTDDDMNIELSKEFLMELRRNAYYRTFDEDVVDHIAKVLEMLDLIKIPNVDSHRLCMKVFPLSLADDTQWWIDEGDGKITTWKEVVEKFFCKFYPLSRNGKDEMLEEGDN</sequence>
<dbReference type="EMBL" id="BKCJ010003241">
    <property type="protein sequence ID" value="GEU53868.1"/>
    <property type="molecule type" value="Genomic_DNA"/>
</dbReference>
<evidence type="ECO:0008006" key="2">
    <source>
        <dbReference type="Google" id="ProtNLM"/>
    </source>
</evidence>
<comment type="caution">
    <text evidence="1">The sequence shown here is derived from an EMBL/GenBank/DDBJ whole genome shotgun (WGS) entry which is preliminary data.</text>
</comment>
<organism evidence="1">
    <name type="scientific">Tanacetum cinerariifolium</name>
    <name type="common">Dalmatian daisy</name>
    <name type="synonym">Chrysanthemum cinerariifolium</name>
    <dbReference type="NCBI Taxonomy" id="118510"/>
    <lineage>
        <taxon>Eukaryota</taxon>
        <taxon>Viridiplantae</taxon>
        <taxon>Streptophyta</taxon>
        <taxon>Embryophyta</taxon>
        <taxon>Tracheophyta</taxon>
        <taxon>Spermatophyta</taxon>
        <taxon>Magnoliopsida</taxon>
        <taxon>eudicotyledons</taxon>
        <taxon>Gunneridae</taxon>
        <taxon>Pentapetalae</taxon>
        <taxon>asterids</taxon>
        <taxon>campanulids</taxon>
        <taxon>Asterales</taxon>
        <taxon>Asteraceae</taxon>
        <taxon>Asteroideae</taxon>
        <taxon>Anthemideae</taxon>
        <taxon>Anthemidinae</taxon>
        <taxon>Tanacetum</taxon>
    </lineage>
</organism>
<evidence type="ECO:0000313" key="1">
    <source>
        <dbReference type="EMBL" id="GEU53868.1"/>
    </source>
</evidence>
<protein>
    <recommendedName>
        <fullName evidence="2">Reverse transcriptase domain-containing protein</fullName>
    </recommendedName>
</protein>